<name>A0AA41YQ83_9PROT</name>
<comment type="similarity">
    <text evidence="2">Belongs to the UPF0382 family.</text>
</comment>
<dbReference type="EMBL" id="JAPDNT010000001">
    <property type="protein sequence ID" value="MCW3473532.1"/>
    <property type="molecule type" value="Genomic_DNA"/>
</dbReference>
<evidence type="ECO:0000256" key="5">
    <source>
        <dbReference type="ARBA" id="ARBA00023136"/>
    </source>
</evidence>
<keyword evidence="8" id="KW-1185">Reference proteome</keyword>
<evidence type="ECO:0000313" key="7">
    <source>
        <dbReference type="EMBL" id="MCW3473532.1"/>
    </source>
</evidence>
<dbReference type="AlphaFoldDB" id="A0AA41YQ83"/>
<sequence length="122" mass="12662">MDRIWIGFGAVAGLTAVAMAAAAAHGLPDRLDPAALQMLRNAVQMQGWHALALLFTGMWAPRGGRLVNLAGAAFTLGLLLFCGAVYSLVLAGLHLASVAPIGGMLLMLGWALLGLSALRRTQ</sequence>
<dbReference type="PANTHER" id="PTHR43461:SF1">
    <property type="entry name" value="TRANSMEMBRANE PROTEIN 256"/>
    <property type="match status" value="1"/>
</dbReference>
<accession>A0AA41YQ83</accession>
<evidence type="ECO:0000256" key="2">
    <source>
        <dbReference type="ARBA" id="ARBA00009694"/>
    </source>
</evidence>
<evidence type="ECO:0000313" key="8">
    <source>
        <dbReference type="Proteomes" id="UP001165679"/>
    </source>
</evidence>
<evidence type="ECO:0000256" key="4">
    <source>
        <dbReference type="ARBA" id="ARBA00022989"/>
    </source>
</evidence>
<protein>
    <submittedName>
        <fullName evidence="7">DUF423 domain-containing protein</fullName>
    </submittedName>
</protein>
<gene>
    <name evidence="7" type="ORF">OL599_02985</name>
</gene>
<keyword evidence="3 6" id="KW-0812">Transmembrane</keyword>
<reference evidence="7" key="2">
    <citation type="submission" date="2022-10" db="EMBL/GenBank/DDBJ databases">
        <authorList>
            <person name="Trinh H.N."/>
        </authorList>
    </citation>
    <scope>NUCLEOTIDE SEQUENCE</scope>
    <source>
        <strain evidence="7">RN2-1</strain>
    </source>
</reference>
<evidence type="ECO:0000256" key="1">
    <source>
        <dbReference type="ARBA" id="ARBA00004141"/>
    </source>
</evidence>
<dbReference type="InterPro" id="IPR006696">
    <property type="entry name" value="DUF423"/>
</dbReference>
<comment type="subcellular location">
    <subcellularLocation>
        <location evidence="1">Membrane</location>
        <topology evidence="1">Multi-pass membrane protein</topology>
    </subcellularLocation>
</comment>
<proteinExistence type="inferred from homology"/>
<dbReference type="PANTHER" id="PTHR43461">
    <property type="entry name" value="TRANSMEMBRANE PROTEIN 256"/>
    <property type="match status" value="1"/>
</dbReference>
<keyword evidence="5 6" id="KW-0472">Membrane</keyword>
<feature type="transmembrane region" description="Helical" evidence="6">
    <location>
        <begin position="67"/>
        <end position="89"/>
    </location>
</feature>
<keyword evidence="4 6" id="KW-1133">Transmembrane helix</keyword>
<reference evidence="7" key="1">
    <citation type="submission" date="2022-09" db="EMBL/GenBank/DDBJ databases">
        <title>Rhodovastum sp. nov. RN2-1 isolated from soil in Seongnam, South Korea.</title>
        <authorList>
            <person name="Le N.T."/>
        </authorList>
    </citation>
    <scope>NUCLEOTIDE SEQUENCE</scope>
    <source>
        <strain evidence="7">RN2-1</strain>
    </source>
</reference>
<evidence type="ECO:0000256" key="6">
    <source>
        <dbReference type="SAM" id="Phobius"/>
    </source>
</evidence>
<feature type="transmembrane region" description="Helical" evidence="6">
    <location>
        <begin position="42"/>
        <end position="60"/>
    </location>
</feature>
<comment type="caution">
    <text evidence="7">The sequence shown here is derived from an EMBL/GenBank/DDBJ whole genome shotgun (WGS) entry which is preliminary data.</text>
</comment>
<dbReference type="Proteomes" id="UP001165679">
    <property type="component" value="Unassembled WGS sequence"/>
</dbReference>
<dbReference type="RefSeq" id="WP_264712111.1">
    <property type="nucleotide sequence ID" value="NZ_JAPDNT010000001.1"/>
</dbReference>
<dbReference type="Pfam" id="PF04241">
    <property type="entry name" value="DUF423"/>
    <property type="match status" value="1"/>
</dbReference>
<organism evidence="7 8">
    <name type="scientific">Limobrevibacterium gyesilva</name>
    <dbReference type="NCBI Taxonomy" id="2991712"/>
    <lineage>
        <taxon>Bacteria</taxon>
        <taxon>Pseudomonadati</taxon>
        <taxon>Pseudomonadota</taxon>
        <taxon>Alphaproteobacteria</taxon>
        <taxon>Acetobacterales</taxon>
        <taxon>Acetobacteraceae</taxon>
        <taxon>Limobrevibacterium</taxon>
    </lineage>
</organism>
<evidence type="ECO:0000256" key="3">
    <source>
        <dbReference type="ARBA" id="ARBA00022692"/>
    </source>
</evidence>
<dbReference type="GO" id="GO:0005886">
    <property type="term" value="C:plasma membrane"/>
    <property type="evidence" value="ECO:0007669"/>
    <property type="project" value="TreeGrafter"/>
</dbReference>
<feature type="transmembrane region" description="Helical" evidence="6">
    <location>
        <begin position="95"/>
        <end position="118"/>
    </location>
</feature>